<name>A0A5B7E202_PORTR</name>
<reference evidence="1 2" key="1">
    <citation type="submission" date="2019-05" db="EMBL/GenBank/DDBJ databases">
        <title>Another draft genome of Portunus trituberculatus and its Hox gene families provides insights of decapod evolution.</title>
        <authorList>
            <person name="Jeong J.-H."/>
            <person name="Song I."/>
            <person name="Kim S."/>
            <person name="Choi T."/>
            <person name="Kim D."/>
            <person name="Ryu S."/>
            <person name="Kim W."/>
        </authorList>
    </citation>
    <scope>NUCLEOTIDE SEQUENCE [LARGE SCALE GENOMIC DNA]</scope>
    <source>
        <tissue evidence="1">Muscle</tissue>
    </source>
</reference>
<accession>A0A5B7E202</accession>
<dbReference type="AlphaFoldDB" id="A0A5B7E202"/>
<comment type="caution">
    <text evidence="1">The sequence shown here is derived from an EMBL/GenBank/DDBJ whole genome shotgun (WGS) entry which is preliminary data.</text>
</comment>
<evidence type="ECO:0000313" key="1">
    <source>
        <dbReference type="EMBL" id="MPC27980.1"/>
    </source>
</evidence>
<protein>
    <submittedName>
        <fullName evidence="1">Uncharacterized protein</fullName>
    </submittedName>
</protein>
<gene>
    <name evidence="1" type="ORF">E2C01_021173</name>
</gene>
<evidence type="ECO:0000313" key="2">
    <source>
        <dbReference type="Proteomes" id="UP000324222"/>
    </source>
</evidence>
<sequence length="83" mass="9274">MAGSGLEADRRLDDINFASRAASYPHSCLHVHPHRSTTIPPPLPSSDKLPLFTFTGLWVRFYAASNPPKREKKSFLVVIRLSV</sequence>
<proteinExistence type="predicted"/>
<organism evidence="1 2">
    <name type="scientific">Portunus trituberculatus</name>
    <name type="common">Swimming crab</name>
    <name type="synonym">Neptunus trituberculatus</name>
    <dbReference type="NCBI Taxonomy" id="210409"/>
    <lineage>
        <taxon>Eukaryota</taxon>
        <taxon>Metazoa</taxon>
        <taxon>Ecdysozoa</taxon>
        <taxon>Arthropoda</taxon>
        <taxon>Crustacea</taxon>
        <taxon>Multicrustacea</taxon>
        <taxon>Malacostraca</taxon>
        <taxon>Eumalacostraca</taxon>
        <taxon>Eucarida</taxon>
        <taxon>Decapoda</taxon>
        <taxon>Pleocyemata</taxon>
        <taxon>Brachyura</taxon>
        <taxon>Eubrachyura</taxon>
        <taxon>Portunoidea</taxon>
        <taxon>Portunidae</taxon>
        <taxon>Portuninae</taxon>
        <taxon>Portunus</taxon>
    </lineage>
</organism>
<dbReference type="EMBL" id="VSRR010001835">
    <property type="protein sequence ID" value="MPC27980.1"/>
    <property type="molecule type" value="Genomic_DNA"/>
</dbReference>
<keyword evidence="2" id="KW-1185">Reference proteome</keyword>
<dbReference type="Proteomes" id="UP000324222">
    <property type="component" value="Unassembled WGS sequence"/>
</dbReference>